<dbReference type="PROSITE" id="PS51471">
    <property type="entry name" value="FE2OG_OXY"/>
    <property type="match status" value="1"/>
</dbReference>
<evidence type="ECO:0000256" key="3">
    <source>
        <dbReference type="ARBA" id="ARBA00022964"/>
    </source>
</evidence>
<dbReference type="GO" id="GO:0005506">
    <property type="term" value="F:iron ion binding"/>
    <property type="evidence" value="ECO:0007669"/>
    <property type="project" value="InterPro"/>
</dbReference>
<dbReference type="AlphaFoldDB" id="A0A1E7EY45"/>
<keyword evidence="4" id="KW-0560">Oxidoreductase</keyword>
<sequence>MACAPLSSSSSSSSSSSLFHSINESYPKLEKIHSSPDIYSIQDFLSESECERIIRKVSSNDGINMRPCLIKNEATGKVEPDVTRTSLNANIARREVPTIIQKILNLMNNEKQIEILQVLRYRNGQEFKSHTDGFNGPTTACGFYQSGRIATIFCYLNNVTDSGGGKTTFPLLTDDGRSSSLDITPKRGLAVVHFPTSLDLKEDQRTEHIGTPVTDMEEKWILTVWVWKNQRADMRYSEDILPFLSDDII</sequence>
<dbReference type="GO" id="GO:0005783">
    <property type="term" value="C:endoplasmic reticulum"/>
    <property type="evidence" value="ECO:0007669"/>
    <property type="project" value="TreeGrafter"/>
</dbReference>
<gene>
    <name evidence="7" type="ORF">FRACYDRAFT_193411</name>
</gene>
<dbReference type="OrthoDB" id="420380at2759"/>
<evidence type="ECO:0000256" key="5">
    <source>
        <dbReference type="ARBA" id="ARBA00023004"/>
    </source>
</evidence>
<dbReference type="KEGG" id="fcy:FRACYDRAFT_193411"/>
<evidence type="ECO:0000313" key="8">
    <source>
        <dbReference type="Proteomes" id="UP000095751"/>
    </source>
</evidence>
<dbReference type="EMBL" id="KV784370">
    <property type="protein sequence ID" value="OEU10787.1"/>
    <property type="molecule type" value="Genomic_DNA"/>
</dbReference>
<keyword evidence="5" id="KW-0408">Iron</keyword>
<evidence type="ECO:0000313" key="7">
    <source>
        <dbReference type="EMBL" id="OEU10787.1"/>
    </source>
</evidence>
<keyword evidence="2" id="KW-0479">Metal-binding</keyword>
<feature type="domain" description="Fe2OG dioxygenase" evidence="6">
    <location>
        <begin position="112"/>
        <end position="228"/>
    </location>
</feature>
<dbReference type="InterPro" id="IPR045054">
    <property type="entry name" value="P4HA-like"/>
</dbReference>
<organism evidence="7 8">
    <name type="scientific">Fragilariopsis cylindrus CCMP1102</name>
    <dbReference type="NCBI Taxonomy" id="635003"/>
    <lineage>
        <taxon>Eukaryota</taxon>
        <taxon>Sar</taxon>
        <taxon>Stramenopiles</taxon>
        <taxon>Ochrophyta</taxon>
        <taxon>Bacillariophyta</taxon>
        <taxon>Bacillariophyceae</taxon>
        <taxon>Bacillariophycidae</taxon>
        <taxon>Bacillariales</taxon>
        <taxon>Bacillariaceae</taxon>
        <taxon>Fragilariopsis</taxon>
    </lineage>
</organism>
<dbReference type="SMART" id="SM00702">
    <property type="entry name" value="P4Hc"/>
    <property type="match status" value="1"/>
</dbReference>
<reference evidence="7 8" key="1">
    <citation type="submission" date="2016-09" db="EMBL/GenBank/DDBJ databases">
        <title>Extensive genetic diversity and differential bi-allelic expression allows diatom success in the polar Southern Ocean.</title>
        <authorList>
            <consortium name="DOE Joint Genome Institute"/>
            <person name="Mock T."/>
            <person name="Otillar R.P."/>
            <person name="Strauss J."/>
            <person name="Dupont C."/>
            <person name="Frickenhaus S."/>
            <person name="Maumus F."/>
            <person name="Mcmullan M."/>
            <person name="Sanges R."/>
            <person name="Schmutz J."/>
            <person name="Toseland A."/>
            <person name="Valas R."/>
            <person name="Veluchamy A."/>
            <person name="Ward B.J."/>
            <person name="Allen A."/>
            <person name="Barry K."/>
            <person name="Falciatore A."/>
            <person name="Ferrante M."/>
            <person name="Fortunato A.E."/>
            <person name="Gloeckner G."/>
            <person name="Gruber A."/>
            <person name="Hipkin R."/>
            <person name="Janech M."/>
            <person name="Kroth P."/>
            <person name="Leese F."/>
            <person name="Lindquist E."/>
            <person name="Lyon B.R."/>
            <person name="Martin J."/>
            <person name="Mayer C."/>
            <person name="Parker M."/>
            <person name="Quesneville H."/>
            <person name="Raymond J."/>
            <person name="Uhlig C."/>
            <person name="Valentin K.U."/>
            <person name="Worden A.Z."/>
            <person name="Armbrust E.V."/>
            <person name="Bowler C."/>
            <person name="Green B."/>
            <person name="Moulton V."/>
            <person name="Van Oosterhout C."/>
            <person name="Grigoriev I."/>
        </authorList>
    </citation>
    <scope>NUCLEOTIDE SEQUENCE [LARGE SCALE GENOMIC DNA]</scope>
    <source>
        <strain evidence="7 8">CCMP1102</strain>
    </source>
</reference>
<evidence type="ECO:0000256" key="2">
    <source>
        <dbReference type="ARBA" id="ARBA00022723"/>
    </source>
</evidence>
<keyword evidence="8" id="KW-1185">Reference proteome</keyword>
<proteinExistence type="predicted"/>
<dbReference type="Pfam" id="PF13640">
    <property type="entry name" value="2OG-FeII_Oxy_3"/>
    <property type="match status" value="1"/>
</dbReference>
<name>A0A1E7EY45_9STRA</name>
<accession>A0A1E7EY45</accession>
<dbReference type="PANTHER" id="PTHR10869:SF226">
    <property type="entry name" value="PROLYL 4-HYDROXYLASE ALPHA SUBUNIT DOMAIN-CONTAINING PROTEIN"/>
    <property type="match status" value="1"/>
</dbReference>
<dbReference type="PANTHER" id="PTHR10869">
    <property type="entry name" value="PROLYL 4-HYDROXYLASE ALPHA SUBUNIT"/>
    <property type="match status" value="1"/>
</dbReference>
<keyword evidence="3" id="KW-0223">Dioxygenase</keyword>
<dbReference type="InterPro" id="IPR006620">
    <property type="entry name" value="Pro_4_hyd_alph"/>
</dbReference>
<evidence type="ECO:0000256" key="4">
    <source>
        <dbReference type="ARBA" id="ARBA00023002"/>
    </source>
</evidence>
<dbReference type="InterPro" id="IPR005123">
    <property type="entry name" value="Oxoglu/Fe-dep_dioxygenase_dom"/>
</dbReference>
<comment type="cofactor">
    <cofactor evidence="1">
        <name>L-ascorbate</name>
        <dbReference type="ChEBI" id="CHEBI:38290"/>
    </cofactor>
</comment>
<dbReference type="Proteomes" id="UP000095751">
    <property type="component" value="Unassembled WGS sequence"/>
</dbReference>
<evidence type="ECO:0000259" key="6">
    <source>
        <dbReference type="PROSITE" id="PS51471"/>
    </source>
</evidence>
<dbReference type="GO" id="GO:0031418">
    <property type="term" value="F:L-ascorbic acid binding"/>
    <property type="evidence" value="ECO:0007669"/>
    <property type="project" value="InterPro"/>
</dbReference>
<dbReference type="InParanoid" id="A0A1E7EY45"/>
<protein>
    <recommendedName>
        <fullName evidence="6">Fe2OG dioxygenase domain-containing protein</fullName>
    </recommendedName>
</protein>
<dbReference type="GO" id="GO:0004656">
    <property type="term" value="F:procollagen-proline 4-dioxygenase activity"/>
    <property type="evidence" value="ECO:0007669"/>
    <property type="project" value="TreeGrafter"/>
</dbReference>
<dbReference type="Gene3D" id="2.60.120.620">
    <property type="entry name" value="q2cbj1_9rhob like domain"/>
    <property type="match status" value="1"/>
</dbReference>
<dbReference type="InterPro" id="IPR044862">
    <property type="entry name" value="Pro_4_hyd_alph_FE2OG_OXY"/>
</dbReference>
<evidence type="ECO:0000256" key="1">
    <source>
        <dbReference type="ARBA" id="ARBA00001961"/>
    </source>
</evidence>